<evidence type="ECO:0000256" key="7">
    <source>
        <dbReference type="ARBA" id="ARBA00034617"/>
    </source>
</evidence>
<evidence type="ECO:0000313" key="13">
    <source>
        <dbReference type="Proteomes" id="UP000179524"/>
    </source>
</evidence>
<evidence type="ECO:0000259" key="11">
    <source>
        <dbReference type="PROSITE" id="PS51194"/>
    </source>
</evidence>
<organism evidence="12 13">
    <name type="scientific">Anaerobacillus alkalilacustris</name>
    <dbReference type="NCBI Taxonomy" id="393763"/>
    <lineage>
        <taxon>Bacteria</taxon>
        <taxon>Bacillati</taxon>
        <taxon>Bacillota</taxon>
        <taxon>Bacilli</taxon>
        <taxon>Bacillales</taxon>
        <taxon>Bacillaceae</taxon>
        <taxon>Anaerobacillus</taxon>
    </lineage>
</organism>
<dbReference type="CDD" id="cd18789">
    <property type="entry name" value="SF2_C_XPB"/>
    <property type="match status" value="1"/>
</dbReference>
<dbReference type="InterPro" id="IPR032830">
    <property type="entry name" value="XPB/Ssl2_N"/>
</dbReference>
<evidence type="ECO:0000259" key="10">
    <source>
        <dbReference type="PROSITE" id="PS51192"/>
    </source>
</evidence>
<keyword evidence="2" id="KW-0547">Nucleotide-binding</keyword>
<dbReference type="EC" id="5.6.2.4" evidence="8"/>
<comment type="similarity">
    <text evidence="1">Belongs to the helicase family. RAD25/XPB subfamily.</text>
</comment>
<dbReference type="SMART" id="SM00487">
    <property type="entry name" value="DEXDc"/>
    <property type="match status" value="1"/>
</dbReference>
<dbReference type="InterPro" id="IPR032438">
    <property type="entry name" value="ERCC3_RAD25_C"/>
</dbReference>
<dbReference type="RefSeq" id="WP_071309879.1">
    <property type="nucleotide sequence ID" value="NZ_MLQR01000029.1"/>
</dbReference>
<name>A0A1S2LM41_9BACI</name>
<evidence type="ECO:0000256" key="8">
    <source>
        <dbReference type="ARBA" id="ARBA00034808"/>
    </source>
</evidence>
<feature type="domain" description="Helicase C-terminal" evidence="11">
    <location>
        <begin position="408"/>
        <end position="554"/>
    </location>
</feature>
<dbReference type="InterPro" id="IPR014001">
    <property type="entry name" value="Helicase_ATP-bd"/>
</dbReference>
<sequence>MLFNYENPLVVQSDGTIIVETNHKQLPIIQPILSQMATLEKATLSTNTYKLSPYSIWSAASQGLQVTEIINFLNEYCKYPLAQKVVKYVEDHYYRSNSIRMEKIDGDCVLTFSYQKDEDLLLQTSSLRSLLKKYVSKKNQYVFNEQHRGNIKSICLSNGYFVNDTIGFDKGEDLKIDMLHSIKLRPYQKEAVKHFYKDGMKIGGKGIVVMPCGSGKTIVGLGIIEKVKEEVLIITSSETSMKQWQRELIEKTNISKVDIGLYSSSRKEVKPITIASYQMMVYKDHETEEFIHLPLFNKRNWGLIIYDEVHLLPAPVFRTTASIQGKRRLGLTATLVREDGKEEEVYSLIGPKYYEVAWKGLENHGWIARTACKEIRIDFSEDELQKYVTSNQQQQFKIAAINPLKIKVINKLLLKHKEQPTIIIGQYIDQLTNVAKVLDLPMVTGKTPQKEREILYDKFRSGDIPVLIVSKVANFAVDLPDAQVAIQISGAFGSRQEEAQRVGRVLRPKKNTNEAYFYSIVTRNTKEEECSSRRQLFMLEQGYTYEVEEWLSLH</sequence>
<keyword evidence="3" id="KW-0378">Hydrolase</keyword>
<accession>A0A1S2LM41</accession>
<dbReference type="Pfam" id="PF13625">
    <property type="entry name" value="Helicase_C_3"/>
    <property type="match status" value="1"/>
</dbReference>
<evidence type="ECO:0000256" key="2">
    <source>
        <dbReference type="ARBA" id="ARBA00022741"/>
    </source>
</evidence>
<reference evidence="12 13" key="1">
    <citation type="submission" date="2016-10" db="EMBL/GenBank/DDBJ databases">
        <title>Draft genome sequences of four alkaliphilic bacteria belonging to the Anaerobacillus genus.</title>
        <authorList>
            <person name="Bassil N.M."/>
            <person name="Lloyd J.R."/>
        </authorList>
    </citation>
    <scope>NUCLEOTIDE SEQUENCE [LARGE SCALE GENOMIC DNA]</scope>
    <source>
        <strain evidence="12 13">DSM 18345</strain>
    </source>
</reference>
<dbReference type="Proteomes" id="UP000179524">
    <property type="component" value="Unassembled WGS sequence"/>
</dbReference>
<evidence type="ECO:0000256" key="9">
    <source>
        <dbReference type="ARBA" id="ARBA00048988"/>
    </source>
</evidence>
<dbReference type="GO" id="GO:0016787">
    <property type="term" value="F:hydrolase activity"/>
    <property type="evidence" value="ECO:0007669"/>
    <property type="project" value="UniProtKB-KW"/>
</dbReference>
<evidence type="ECO:0000256" key="1">
    <source>
        <dbReference type="ARBA" id="ARBA00006637"/>
    </source>
</evidence>
<keyword evidence="6" id="KW-0413">Isomerase</keyword>
<comment type="caution">
    <text evidence="12">The sequence shown here is derived from an EMBL/GenBank/DDBJ whole genome shotgun (WGS) entry which is preliminary data.</text>
</comment>
<keyword evidence="5" id="KW-0067">ATP-binding</keyword>
<dbReference type="SMART" id="SM00490">
    <property type="entry name" value="HELICc"/>
    <property type="match status" value="1"/>
</dbReference>
<dbReference type="InterPro" id="IPR006935">
    <property type="entry name" value="Helicase/UvrB_N"/>
</dbReference>
<dbReference type="Pfam" id="PF16203">
    <property type="entry name" value="ERCC3_RAD25_C"/>
    <property type="match status" value="1"/>
</dbReference>
<dbReference type="PROSITE" id="PS51194">
    <property type="entry name" value="HELICASE_CTER"/>
    <property type="match status" value="1"/>
</dbReference>
<dbReference type="Gene3D" id="3.40.50.300">
    <property type="entry name" value="P-loop containing nucleotide triphosphate hydrolases"/>
    <property type="match status" value="2"/>
</dbReference>
<gene>
    <name evidence="12" type="ORF">BKP37_12330</name>
</gene>
<dbReference type="NCBIfam" id="NF045503">
    <property type="entry name" value="repair_heli_XPB"/>
    <property type="match status" value="1"/>
</dbReference>
<feature type="domain" description="Helicase ATP-binding" evidence="10">
    <location>
        <begin position="197"/>
        <end position="353"/>
    </location>
</feature>
<evidence type="ECO:0000256" key="5">
    <source>
        <dbReference type="ARBA" id="ARBA00022840"/>
    </source>
</evidence>
<dbReference type="SUPFAM" id="SSF52540">
    <property type="entry name" value="P-loop containing nucleoside triphosphate hydrolases"/>
    <property type="match status" value="2"/>
</dbReference>
<dbReference type="GO" id="GO:0043138">
    <property type="term" value="F:3'-5' DNA helicase activity"/>
    <property type="evidence" value="ECO:0007669"/>
    <property type="project" value="UniProtKB-EC"/>
</dbReference>
<dbReference type="PROSITE" id="PS51192">
    <property type="entry name" value="HELICASE_ATP_BIND_1"/>
    <property type="match status" value="1"/>
</dbReference>
<dbReference type="InterPro" id="IPR027417">
    <property type="entry name" value="P-loop_NTPase"/>
</dbReference>
<evidence type="ECO:0000256" key="3">
    <source>
        <dbReference type="ARBA" id="ARBA00022801"/>
    </source>
</evidence>
<dbReference type="Pfam" id="PF04851">
    <property type="entry name" value="ResIII"/>
    <property type="match status" value="1"/>
</dbReference>
<evidence type="ECO:0000313" key="12">
    <source>
        <dbReference type="EMBL" id="OIJ13280.1"/>
    </source>
</evidence>
<evidence type="ECO:0000256" key="6">
    <source>
        <dbReference type="ARBA" id="ARBA00023235"/>
    </source>
</evidence>
<dbReference type="InterPro" id="IPR001650">
    <property type="entry name" value="Helicase_C-like"/>
</dbReference>
<dbReference type="EMBL" id="MLQR01000029">
    <property type="protein sequence ID" value="OIJ13280.1"/>
    <property type="molecule type" value="Genomic_DNA"/>
</dbReference>
<dbReference type="PANTHER" id="PTHR11274">
    <property type="entry name" value="RAD25/XP-B DNA REPAIR HELICASE"/>
    <property type="match status" value="1"/>
</dbReference>
<keyword evidence="4" id="KW-0347">Helicase</keyword>
<dbReference type="PANTHER" id="PTHR11274:SF0">
    <property type="entry name" value="GENERAL TRANSCRIPTION AND DNA REPAIR FACTOR IIH HELICASE SUBUNIT XPB"/>
    <property type="match status" value="1"/>
</dbReference>
<dbReference type="OrthoDB" id="9802848at2"/>
<keyword evidence="13" id="KW-1185">Reference proteome</keyword>
<dbReference type="AlphaFoldDB" id="A0A1S2LM41"/>
<comment type="catalytic activity">
    <reaction evidence="9">
        <text>ATP + H2O = ADP + phosphate + H(+)</text>
        <dbReference type="Rhea" id="RHEA:13065"/>
        <dbReference type="ChEBI" id="CHEBI:15377"/>
        <dbReference type="ChEBI" id="CHEBI:15378"/>
        <dbReference type="ChEBI" id="CHEBI:30616"/>
        <dbReference type="ChEBI" id="CHEBI:43474"/>
        <dbReference type="ChEBI" id="CHEBI:456216"/>
        <dbReference type="EC" id="5.6.2.4"/>
    </reaction>
</comment>
<evidence type="ECO:0000256" key="4">
    <source>
        <dbReference type="ARBA" id="ARBA00022806"/>
    </source>
</evidence>
<protein>
    <recommendedName>
        <fullName evidence="8">DNA 3'-5' helicase</fullName>
        <ecNumber evidence="8">5.6.2.4</ecNumber>
    </recommendedName>
</protein>
<proteinExistence type="inferred from homology"/>
<dbReference type="InterPro" id="IPR050615">
    <property type="entry name" value="ATP-dep_DNA_Helicase"/>
</dbReference>
<comment type="catalytic activity">
    <reaction evidence="7">
        <text>Couples ATP hydrolysis with the unwinding of duplex DNA by translocating in the 3'-5' direction.</text>
        <dbReference type="EC" id="5.6.2.4"/>
    </reaction>
</comment>
<dbReference type="GO" id="GO:0003677">
    <property type="term" value="F:DNA binding"/>
    <property type="evidence" value="ECO:0007669"/>
    <property type="project" value="InterPro"/>
</dbReference>
<dbReference type="GO" id="GO:0005524">
    <property type="term" value="F:ATP binding"/>
    <property type="evidence" value="ECO:0007669"/>
    <property type="project" value="UniProtKB-KW"/>
</dbReference>